<keyword evidence="7 12" id="KW-0067">ATP-binding</keyword>
<dbReference type="InterPro" id="IPR011009">
    <property type="entry name" value="Kinase-like_dom_sf"/>
</dbReference>
<dbReference type="Gene3D" id="1.10.510.10">
    <property type="entry name" value="Transferase(Phosphotransferase) domain 1"/>
    <property type="match status" value="1"/>
</dbReference>
<gene>
    <name evidence="15" type="ORF">N7G274_010371</name>
</gene>
<evidence type="ECO:0000256" key="11">
    <source>
        <dbReference type="ARBA" id="ARBA00048679"/>
    </source>
</evidence>
<dbReference type="PANTHER" id="PTHR24348:SF22">
    <property type="entry name" value="NON-SPECIFIC SERINE_THREONINE PROTEIN KINASE"/>
    <property type="match status" value="1"/>
</dbReference>
<evidence type="ECO:0000256" key="7">
    <source>
        <dbReference type="ARBA" id="ARBA00022840"/>
    </source>
</evidence>
<comment type="catalytic activity">
    <reaction evidence="11">
        <text>L-seryl-[protein] + ATP = O-phospho-L-seryl-[protein] + ADP + H(+)</text>
        <dbReference type="Rhea" id="RHEA:17989"/>
        <dbReference type="Rhea" id="RHEA-COMP:9863"/>
        <dbReference type="Rhea" id="RHEA-COMP:11604"/>
        <dbReference type="ChEBI" id="CHEBI:15378"/>
        <dbReference type="ChEBI" id="CHEBI:29999"/>
        <dbReference type="ChEBI" id="CHEBI:30616"/>
        <dbReference type="ChEBI" id="CHEBI:83421"/>
        <dbReference type="ChEBI" id="CHEBI:456216"/>
        <dbReference type="EC" id="2.7.11.1"/>
    </reaction>
</comment>
<dbReference type="InterPro" id="IPR000719">
    <property type="entry name" value="Prot_kinase_dom"/>
</dbReference>
<keyword evidence="5 12" id="KW-0547">Nucleotide-binding</keyword>
<dbReference type="SMART" id="SM00220">
    <property type="entry name" value="S_TKc"/>
    <property type="match status" value="1"/>
</dbReference>
<evidence type="ECO:0000313" key="16">
    <source>
        <dbReference type="Proteomes" id="UP001590950"/>
    </source>
</evidence>
<feature type="compositionally biased region" description="Pro residues" evidence="13">
    <location>
        <begin position="576"/>
        <end position="589"/>
    </location>
</feature>
<evidence type="ECO:0000259" key="14">
    <source>
        <dbReference type="PROSITE" id="PS50011"/>
    </source>
</evidence>
<dbReference type="InterPro" id="IPR008271">
    <property type="entry name" value="Ser/Thr_kinase_AS"/>
</dbReference>
<evidence type="ECO:0000256" key="9">
    <source>
        <dbReference type="ARBA" id="ARBA00030237"/>
    </source>
</evidence>
<dbReference type="SUPFAM" id="SSF56112">
    <property type="entry name" value="Protein kinase-like (PK-like)"/>
    <property type="match status" value="1"/>
</dbReference>
<dbReference type="InterPro" id="IPR017441">
    <property type="entry name" value="Protein_kinase_ATP_BS"/>
</dbReference>
<evidence type="ECO:0000256" key="13">
    <source>
        <dbReference type="SAM" id="MobiDB-lite"/>
    </source>
</evidence>
<dbReference type="PROSITE" id="PS50011">
    <property type="entry name" value="PROTEIN_KINASE_DOM"/>
    <property type="match status" value="1"/>
</dbReference>
<keyword evidence="6" id="KW-0418">Kinase</keyword>
<dbReference type="PANTHER" id="PTHR24348">
    <property type="entry name" value="SERINE/THREONINE-PROTEIN KINASE UNC-51-RELATED"/>
    <property type="match status" value="1"/>
</dbReference>
<dbReference type="CDD" id="cd14014">
    <property type="entry name" value="STKc_PknB_like"/>
    <property type="match status" value="1"/>
</dbReference>
<evidence type="ECO:0000256" key="5">
    <source>
        <dbReference type="ARBA" id="ARBA00022741"/>
    </source>
</evidence>
<dbReference type="Proteomes" id="UP001590950">
    <property type="component" value="Unassembled WGS sequence"/>
</dbReference>
<evidence type="ECO:0000256" key="8">
    <source>
        <dbReference type="ARBA" id="ARBA00023006"/>
    </source>
</evidence>
<feature type="region of interest" description="Disordered" evidence="13">
    <location>
        <begin position="507"/>
        <end position="654"/>
    </location>
</feature>
<evidence type="ECO:0000256" key="12">
    <source>
        <dbReference type="PROSITE-ProRule" id="PRU10141"/>
    </source>
</evidence>
<feature type="compositionally biased region" description="Basic and acidic residues" evidence="13">
    <location>
        <begin position="525"/>
        <end position="535"/>
    </location>
</feature>
<feature type="compositionally biased region" description="Basic and acidic residues" evidence="13">
    <location>
        <begin position="643"/>
        <end position="654"/>
    </location>
</feature>
<keyword evidence="16" id="KW-1185">Reference proteome</keyword>
<comment type="caution">
    <text evidence="15">The sequence shown here is derived from an EMBL/GenBank/DDBJ whole genome shotgun (WGS) entry which is preliminary data.</text>
</comment>
<dbReference type="PROSITE" id="PS00107">
    <property type="entry name" value="PROTEIN_KINASE_ATP"/>
    <property type="match status" value="1"/>
</dbReference>
<dbReference type="InterPro" id="IPR045269">
    <property type="entry name" value="Atg1-like"/>
</dbReference>
<sequence>MVTNEENVDEDEEAALRFTFDNMPKDIRLGFGVGCDPRLSDVFCGYQEEHYLIAALTSIFTFDERGRLFYQHVTDQCSSKVQYDHQPVNPRTHFKWYLMEECDHLQITIAKKFQFLVKLPQHGDNRAEYRRNVASFLQKRRDASRSFETSTLSAPSTSASPMHTTSSDGNKPYYFRCPGRELGRGAYGRVFVVKDVSSGRRLAAKTLKNSNPSREAKLLRSLSHENIVRYVGQPSEVKPMLVMEYCRFGSLNYQMGEEPLSPKEIITVLYQSLRGLAHLQTIRPQPLVHRDIKPHNILIKYREKGRIWIKLADFGAARYGNKIVGRTGTLAYMAPEQFSRSSYNALVDIWSLGVTMLKCLPGGLPPARKESEQSPSLWTTDIVLCIQARNKKYITEARLGSDPKDKLRRQICQFLAANMLVIDSQERSSAARCLKTGSSTIFANNIAKAQLNDTSSLVEHSYTDDDSDEDLDEEIGQLGPDILVEDAHSEDGEVDTEQTTLRRNEIEQRHASEHLPRGPQYVTPADKKAQDEGKSAHQGADPAAAAAVHQEGGSRNEHRPVAISDDQPAPAVRHTCPPPQAKRPVPPSPMGGDAKRRKVAEDEEKTSSGTTASALKAVRKAMSTARKPRREPAPTDARVTQSKFRESDKKHVQM</sequence>
<evidence type="ECO:0000256" key="3">
    <source>
        <dbReference type="ARBA" id="ARBA00022527"/>
    </source>
</evidence>
<evidence type="ECO:0000256" key="1">
    <source>
        <dbReference type="ARBA" id="ARBA00004623"/>
    </source>
</evidence>
<keyword evidence="4" id="KW-0808">Transferase</keyword>
<evidence type="ECO:0000256" key="2">
    <source>
        <dbReference type="ARBA" id="ARBA00012513"/>
    </source>
</evidence>
<feature type="compositionally biased region" description="Low complexity" evidence="13">
    <location>
        <begin position="536"/>
        <end position="547"/>
    </location>
</feature>
<dbReference type="PROSITE" id="PS00108">
    <property type="entry name" value="PROTEIN_KINASE_ST"/>
    <property type="match status" value="1"/>
</dbReference>
<comment type="subcellular location">
    <subcellularLocation>
        <location evidence="1">Preautophagosomal structure membrane</location>
        <topology evidence="1">Peripheral membrane protein</topology>
    </subcellularLocation>
</comment>
<feature type="domain" description="Protein kinase" evidence="14">
    <location>
        <begin position="176"/>
        <end position="442"/>
    </location>
</feature>
<organism evidence="15 16">
    <name type="scientific">Stereocaulon virgatum</name>
    <dbReference type="NCBI Taxonomy" id="373712"/>
    <lineage>
        <taxon>Eukaryota</taxon>
        <taxon>Fungi</taxon>
        <taxon>Dikarya</taxon>
        <taxon>Ascomycota</taxon>
        <taxon>Pezizomycotina</taxon>
        <taxon>Lecanoromycetes</taxon>
        <taxon>OSLEUM clade</taxon>
        <taxon>Lecanoromycetidae</taxon>
        <taxon>Lecanorales</taxon>
        <taxon>Lecanorineae</taxon>
        <taxon>Stereocaulaceae</taxon>
        <taxon>Stereocaulon</taxon>
    </lineage>
</organism>
<reference evidence="15 16" key="1">
    <citation type="submission" date="2024-09" db="EMBL/GenBank/DDBJ databases">
        <title>Rethinking Asexuality: The Enigmatic Case of Functional Sexual Genes in Lepraria (Stereocaulaceae).</title>
        <authorList>
            <person name="Doellman M."/>
            <person name="Sun Y."/>
            <person name="Barcenas-Pena A."/>
            <person name="Lumbsch H.T."/>
            <person name="Grewe F."/>
        </authorList>
    </citation>
    <scope>NUCLEOTIDE SEQUENCE [LARGE SCALE GENOMIC DNA]</scope>
    <source>
        <strain evidence="15 16">Mercado 3170</strain>
    </source>
</reference>
<feature type="compositionally biased region" description="Basic and acidic residues" evidence="13">
    <location>
        <begin position="507"/>
        <end position="516"/>
    </location>
</feature>
<proteinExistence type="predicted"/>
<dbReference type="EC" id="2.7.11.1" evidence="2"/>
<feature type="region of interest" description="Disordered" evidence="13">
    <location>
        <begin position="147"/>
        <end position="167"/>
    </location>
</feature>
<keyword evidence="3" id="KW-0723">Serine/threonine-protein kinase</keyword>
<name>A0ABR3ZW33_9LECA</name>
<feature type="binding site" evidence="12">
    <location>
        <position position="205"/>
    </location>
    <ligand>
        <name>ATP</name>
        <dbReference type="ChEBI" id="CHEBI:30616"/>
    </ligand>
</feature>
<evidence type="ECO:0000313" key="15">
    <source>
        <dbReference type="EMBL" id="KAL2036946.1"/>
    </source>
</evidence>
<dbReference type="EMBL" id="JBEFKJ010000047">
    <property type="protein sequence ID" value="KAL2036946.1"/>
    <property type="molecule type" value="Genomic_DNA"/>
</dbReference>
<dbReference type="Pfam" id="PF00069">
    <property type="entry name" value="Pkinase"/>
    <property type="match status" value="1"/>
</dbReference>
<protein>
    <recommendedName>
        <fullName evidence="2">non-specific serine/threonine protein kinase</fullName>
        <ecNumber evidence="2">2.7.11.1</ecNumber>
    </recommendedName>
    <alternativeName>
        <fullName evidence="9">Autophagy-related protein 1</fullName>
    </alternativeName>
</protein>
<feature type="compositionally biased region" description="Low complexity" evidence="13">
    <location>
        <begin position="149"/>
        <end position="161"/>
    </location>
</feature>
<evidence type="ECO:0000256" key="6">
    <source>
        <dbReference type="ARBA" id="ARBA00022777"/>
    </source>
</evidence>
<evidence type="ECO:0000256" key="4">
    <source>
        <dbReference type="ARBA" id="ARBA00022679"/>
    </source>
</evidence>
<keyword evidence="8" id="KW-0072">Autophagy</keyword>
<comment type="catalytic activity">
    <reaction evidence="10">
        <text>L-threonyl-[protein] + ATP = O-phospho-L-threonyl-[protein] + ADP + H(+)</text>
        <dbReference type="Rhea" id="RHEA:46608"/>
        <dbReference type="Rhea" id="RHEA-COMP:11060"/>
        <dbReference type="Rhea" id="RHEA-COMP:11605"/>
        <dbReference type="ChEBI" id="CHEBI:15378"/>
        <dbReference type="ChEBI" id="CHEBI:30013"/>
        <dbReference type="ChEBI" id="CHEBI:30616"/>
        <dbReference type="ChEBI" id="CHEBI:61977"/>
        <dbReference type="ChEBI" id="CHEBI:456216"/>
        <dbReference type="EC" id="2.7.11.1"/>
    </reaction>
</comment>
<accession>A0ABR3ZW33</accession>
<evidence type="ECO:0000256" key="10">
    <source>
        <dbReference type="ARBA" id="ARBA00047899"/>
    </source>
</evidence>